<dbReference type="GO" id="GO:0006950">
    <property type="term" value="P:response to stress"/>
    <property type="evidence" value="ECO:0007669"/>
    <property type="project" value="UniProtKB-ARBA"/>
</dbReference>
<evidence type="ECO:0000256" key="2">
    <source>
        <dbReference type="ARBA" id="ARBA00022630"/>
    </source>
</evidence>
<dbReference type="InterPro" id="IPR018394">
    <property type="entry name" value="DNA_photolyase_1_CS_C"/>
</dbReference>
<dbReference type="EMBL" id="MN740431">
    <property type="protein sequence ID" value="QHU06276.1"/>
    <property type="molecule type" value="Genomic_DNA"/>
</dbReference>
<dbReference type="InterPro" id="IPR005101">
    <property type="entry name" value="Cryptochr/Photolyase_FAD-bd"/>
</dbReference>
<dbReference type="Gene3D" id="1.10.579.10">
    <property type="entry name" value="DNA Cyclobutane Dipyrimidine Photolyase, subunit A, domain 3"/>
    <property type="match status" value="1"/>
</dbReference>
<dbReference type="GO" id="GO:0006139">
    <property type="term" value="P:nucleobase-containing compound metabolic process"/>
    <property type="evidence" value="ECO:0007669"/>
    <property type="project" value="UniProtKB-ARBA"/>
</dbReference>
<dbReference type="GO" id="GO:0005634">
    <property type="term" value="C:nucleus"/>
    <property type="evidence" value="ECO:0007669"/>
    <property type="project" value="TreeGrafter"/>
</dbReference>
<sequence>MSSKKIENGLFIFHRDFRIIDNQGLIEAGKICKNLYTCFIFTPEQIGNANDFRSQNSIQFMIESLEELESDINKNGGKLIILYQNQNTAIRELISELKINGIYFNKDYTPYAVGRDEKTKEICKEYDIDCQMFSDYYLYEPGSVVTGNKAYKKYTPFYLKVIHSKPDEPNSKKPNNLTRTTKTIRSQIGLSTAMQKFTKINNEILVRGGRTEALKRLKTAITTQKKYDEKRDFFIENTTFLSAYIKFGCVSIREVYSAFKNAFGLNHGLIRELIWREFFAHVIYAYPEVVGKSYQPRYQKLKWQNSMSQLEKWKRGQTGFPIVDACMRQLNTTGYMHNRGRMTVASFLVKTLLTDWRYGEKYFAQKLTDYDIASNNGNWQGISGTGVDMKPYYRDMNPWIQGAKFDKDAEFIKKWVPELSSVESKDIHNWEFVHNDAKYKNVKYPGPIVDYVEQKKKMLEMYKEA</sequence>
<evidence type="ECO:0000256" key="1">
    <source>
        <dbReference type="ARBA" id="ARBA00001974"/>
    </source>
</evidence>
<dbReference type="GO" id="GO:0043153">
    <property type="term" value="P:entrainment of circadian clock by photoperiod"/>
    <property type="evidence" value="ECO:0007669"/>
    <property type="project" value="TreeGrafter"/>
</dbReference>
<proteinExistence type="predicted"/>
<dbReference type="InterPro" id="IPR006050">
    <property type="entry name" value="DNA_photolyase_N"/>
</dbReference>
<dbReference type="GO" id="GO:0003677">
    <property type="term" value="F:DNA binding"/>
    <property type="evidence" value="ECO:0007669"/>
    <property type="project" value="TreeGrafter"/>
</dbReference>
<dbReference type="PRINTS" id="PR00147">
    <property type="entry name" value="DNAPHOTLYASE"/>
</dbReference>
<evidence type="ECO:0000256" key="3">
    <source>
        <dbReference type="ARBA" id="ARBA00022827"/>
    </source>
</evidence>
<dbReference type="InterPro" id="IPR014729">
    <property type="entry name" value="Rossmann-like_a/b/a_fold"/>
</dbReference>
<dbReference type="InterPro" id="IPR002081">
    <property type="entry name" value="Cryptochrome/DNA_photolyase_1"/>
</dbReference>
<keyword evidence="3" id="KW-0274">FAD</keyword>
<reference evidence="6" key="1">
    <citation type="journal article" date="2020" name="Nature">
        <title>Giant virus diversity and host interactions through global metagenomics.</title>
        <authorList>
            <person name="Schulz F."/>
            <person name="Roux S."/>
            <person name="Paez-Espino D."/>
            <person name="Jungbluth S."/>
            <person name="Walsh D.A."/>
            <person name="Denef V.J."/>
            <person name="McMahon K.D."/>
            <person name="Konstantinidis K.T."/>
            <person name="Eloe-Fadrosh E.A."/>
            <person name="Kyrpides N.C."/>
            <person name="Woyke T."/>
        </authorList>
    </citation>
    <scope>NUCLEOTIDE SEQUENCE</scope>
    <source>
        <strain evidence="6">GVMAG-M-3300027747-57</strain>
    </source>
</reference>
<dbReference type="GO" id="GO:0071949">
    <property type="term" value="F:FAD binding"/>
    <property type="evidence" value="ECO:0007669"/>
    <property type="project" value="TreeGrafter"/>
</dbReference>
<name>A0A6C0JN99_9ZZZZ</name>
<feature type="domain" description="Photolyase/cryptochrome alpha/beta" evidence="5">
    <location>
        <begin position="7"/>
        <end position="138"/>
    </location>
</feature>
<dbReference type="GO" id="GO:0005737">
    <property type="term" value="C:cytoplasm"/>
    <property type="evidence" value="ECO:0007669"/>
    <property type="project" value="TreeGrafter"/>
</dbReference>
<evidence type="ECO:0000256" key="4">
    <source>
        <dbReference type="ARBA" id="ARBA00022991"/>
    </source>
</evidence>
<accession>A0A6C0JN99</accession>
<dbReference type="SUPFAM" id="SSF52425">
    <property type="entry name" value="Cryptochrome/photolyase, N-terminal domain"/>
    <property type="match status" value="1"/>
</dbReference>
<dbReference type="PANTHER" id="PTHR11455">
    <property type="entry name" value="CRYPTOCHROME"/>
    <property type="match status" value="1"/>
</dbReference>
<keyword evidence="2" id="KW-0285">Flavoprotein</keyword>
<dbReference type="Gene3D" id="3.40.50.620">
    <property type="entry name" value="HUPs"/>
    <property type="match status" value="1"/>
</dbReference>
<dbReference type="InterPro" id="IPR036155">
    <property type="entry name" value="Crypto/Photolyase_N_sf"/>
</dbReference>
<dbReference type="GO" id="GO:0003904">
    <property type="term" value="F:deoxyribodipyrimidine photo-lyase activity"/>
    <property type="evidence" value="ECO:0007669"/>
    <property type="project" value="TreeGrafter"/>
</dbReference>
<dbReference type="Gene3D" id="1.25.40.80">
    <property type="match status" value="1"/>
</dbReference>
<organism evidence="6">
    <name type="scientific">viral metagenome</name>
    <dbReference type="NCBI Taxonomy" id="1070528"/>
    <lineage>
        <taxon>unclassified sequences</taxon>
        <taxon>metagenomes</taxon>
        <taxon>organismal metagenomes</taxon>
    </lineage>
</organism>
<dbReference type="PROSITE" id="PS51645">
    <property type="entry name" value="PHR_CRY_ALPHA_BETA"/>
    <property type="match status" value="1"/>
</dbReference>
<evidence type="ECO:0000313" key="6">
    <source>
        <dbReference type="EMBL" id="QHU06276.1"/>
    </source>
</evidence>
<dbReference type="InterPro" id="IPR036134">
    <property type="entry name" value="Crypto/Photolyase_FAD-like_sf"/>
</dbReference>
<comment type="cofactor">
    <cofactor evidence="1">
        <name>FAD</name>
        <dbReference type="ChEBI" id="CHEBI:57692"/>
    </cofactor>
</comment>
<dbReference type="Pfam" id="PF03441">
    <property type="entry name" value="FAD_binding_7"/>
    <property type="match status" value="1"/>
</dbReference>
<dbReference type="PROSITE" id="PS00394">
    <property type="entry name" value="DNA_PHOTOLYASES_1_1"/>
    <property type="match status" value="1"/>
</dbReference>
<dbReference type="SUPFAM" id="SSF48173">
    <property type="entry name" value="Cryptochrome/photolyase FAD-binding domain"/>
    <property type="match status" value="1"/>
</dbReference>
<dbReference type="GO" id="GO:0032922">
    <property type="term" value="P:circadian regulation of gene expression"/>
    <property type="evidence" value="ECO:0007669"/>
    <property type="project" value="TreeGrafter"/>
</dbReference>
<protein>
    <recommendedName>
        <fullName evidence="5">Photolyase/cryptochrome alpha/beta domain-containing protein</fullName>
    </recommendedName>
</protein>
<dbReference type="PANTHER" id="PTHR11455:SF18">
    <property type="entry name" value="SI:CH1073-390K14.1"/>
    <property type="match status" value="1"/>
</dbReference>
<evidence type="ECO:0000259" key="5">
    <source>
        <dbReference type="PROSITE" id="PS51645"/>
    </source>
</evidence>
<dbReference type="AlphaFoldDB" id="A0A6C0JN99"/>
<dbReference type="Pfam" id="PF00875">
    <property type="entry name" value="DNA_photolyase"/>
    <property type="match status" value="1"/>
</dbReference>
<keyword evidence="4" id="KW-0157">Chromophore</keyword>